<name>A0A364N3E7_STELY</name>
<reference evidence="2" key="1">
    <citation type="submission" date="2018-05" db="EMBL/GenBank/DDBJ databases">
        <title>Draft genome sequence of Stemphylium lycopersici strain CIDEFI 213.</title>
        <authorList>
            <person name="Medina R."/>
            <person name="Franco M.E.E."/>
            <person name="Lucentini C.G."/>
            <person name="Saparrat M.C.N."/>
            <person name="Balatti P.A."/>
        </authorList>
    </citation>
    <scope>NUCLEOTIDE SEQUENCE [LARGE SCALE GENOMIC DNA]</scope>
    <source>
        <strain evidence="2">CIDEFI 213</strain>
    </source>
</reference>
<evidence type="ECO:0000313" key="1">
    <source>
        <dbReference type="EMBL" id="RAR11041.1"/>
    </source>
</evidence>
<evidence type="ECO:0000313" key="2">
    <source>
        <dbReference type="Proteomes" id="UP000249619"/>
    </source>
</evidence>
<protein>
    <submittedName>
        <fullName evidence="1">Uncharacterized protein</fullName>
    </submittedName>
</protein>
<comment type="caution">
    <text evidence="1">The sequence shown here is derived from an EMBL/GenBank/DDBJ whole genome shotgun (WGS) entry which is preliminary data.</text>
</comment>
<gene>
    <name evidence="1" type="ORF">DDE83_004799</name>
</gene>
<dbReference type="EMBL" id="QGDH01000061">
    <property type="protein sequence ID" value="RAR11041.1"/>
    <property type="molecule type" value="Genomic_DNA"/>
</dbReference>
<dbReference type="OrthoDB" id="3683314at2759"/>
<dbReference type="Proteomes" id="UP000249619">
    <property type="component" value="Unassembled WGS sequence"/>
</dbReference>
<dbReference type="AlphaFoldDB" id="A0A364N3E7"/>
<organism evidence="1 2">
    <name type="scientific">Stemphylium lycopersici</name>
    <name type="common">Tomato gray leaf spot disease fungus</name>
    <name type="synonym">Thyrospora lycopersici</name>
    <dbReference type="NCBI Taxonomy" id="183478"/>
    <lineage>
        <taxon>Eukaryota</taxon>
        <taxon>Fungi</taxon>
        <taxon>Dikarya</taxon>
        <taxon>Ascomycota</taxon>
        <taxon>Pezizomycotina</taxon>
        <taxon>Dothideomycetes</taxon>
        <taxon>Pleosporomycetidae</taxon>
        <taxon>Pleosporales</taxon>
        <taxon>Pleosporineae</taxon>
        <taxon>Pleosporaceae</taxon>
        <taxon>Stemphylium</taxon>
    </lineage>
</organism>
<sequence length="162" mass="18560">MEADKDSKAKMEELLKDLRTQEIALIARCDEKQRQVVILLAKGHYISSRLSYVREWGTGAENRERIGSHVRQRDYRFAEAAELHFDLGPIVNKLRRLTAVHKTLQTKLGLAPTAEEYIDYGDDAELGKRFLLVNHEVDSSTSVRHYMDERMAGSSLFANELP</sequence>
<accession>A0A364N3E7</accession>
<keyword evidence="2" id="KW-1185">Reference proteome</keyword>
<proteinExistence type="predicted"/>